<dbReference type="InterPro" id="IPR012341">
    <property type="entry name" value="6hp_glycosidase-like_sf"/>
</dbReference>
<keyword evidence="10" id="KW-0735">Signal-anchor</keyword>
<comment type="catalytic activity">
    <reaction evidence="15">
        <text>N(4)-(alpha-D-Man-(1-&gt;2)-alpha-D-Man-(1-&gt;2)-alpha-D-Man-(1-&gt;3)-[alpha-D-Man-(1-&gt;3)-[alpha-D-Man-(1-&gt;2)-alpha-D-Man-(1-&gt;6)]-alpha-D-Man-(1-&gt;6)]-beta-D-Man-(1-&gt;4)-beta-D-GlcNAc-(1-&gt;4)-beta-D-GlcNAc)-L-asparaginyl-[protein] (N-glucan mannose isomer 8A1,2,3B1,3) + 3 H2O = N(4)-(alpha-D-Man-(1-&gt;3)-[alpha-D-Man-(1-&gt;3)-[alpha-D-Man-(1-&gt;6)]-alpha-D-Man-(1-&gt;6)]-beta-D-Man-(1-&gt;4)-beta-D-GlcNAc-(1-&gt;4)-beta-D-GlcNAc)-L-asparaginyl-[protein] (N-glucan mannose isomer 5A1,2) + 3 beta-D-mannose</text>
        <dbReference type="Rhea" id="RHEA:56028"/>
        <dbReference type="Rhea" id="RHEA-COMP:14358"/>
        <dbReference type="Rhea" id="RHEA-COMP:14367"/>
        <dbReference type="ChEBI" id="CHEBI:15377"/>
        <dbReference type="ChEBI" id="CHEBI:28563"/>
        <dbReference type="ChEBI" id="CHEBI:59087"/>
        <dbReference type="ChEBI" id="CHEBI:60628"/>
        <dbReference type="EC" id="3.2.1.113"/>
    </reaction>
</comment>
<dbReference type="Pfam" id="PF01532">
    <property type="entry name" value="Glyco_hydro_47"/>
    <property type="match status" value="1"/>
</dbReference>
<evidence type="ECO:0000256" key="11">
    <source>
        <dbReference type="ARBA" id="ARBA00022989"/>
    </source>
</evidence>
<comment type="subcellular location">
    <subcellularLocation>
        <location evidence="2">Endoplasmic reticulum membrane</location>
        <topology evidence="2">Single-pass type II membrane protein</topology>
    </subcellularLocation>
</comment>
<feature type="active site" evidence="18">
    <location>
        <position position="176"/>
    </location>
</feature>
<proteinExistence type="inferred from homology"/>
<feature type="active site" evidence="18">
    <location>
        <position position="311"/>
    </location>
</feature>
<gene>
    <name evidence="23" type="primary">LOC120025509</name>
</gene>
<dbReference type="SUPFAM" id="SSF48225">
    <property type="entry name" value="Seven-hairpin glycosidases"/>
    <property type="match status" value="1"/>
</dbReference>
<dbReference type="Proteomes" id="UP000808372">
    <property type="component" value="Chromosome 31"/>
</dbReference>
<evidence type="ECO:0000256" key="1">
    <source>
        <dbReference type="ARBA" id="ARBA00001913"/>
    </source>
</evidence>
<evidence type="ECO:0000313" key="22">
    <source>
        <dbReference type="Proteomes" id="UP000808372"/>
    </source>
</evidence>
<evidence type="ECO:0000256" key="12">
    <source>
        <dbReference type="ARBA" id="ARBA00023136"/>
    </source>
</evidence>
<evidence type="ECO:0000256" key="2">
    <source>
        <dbReference type="ARBA" id="ARBA00004648"/>
    </source>
</evidence>
<evidence type="ECO:0000256" key="4">
    <source>
        <dbReference type="ARBA" id="ARBA00007658"/>
    </source>
</evidence>
<comment type="function">
    <text evidence="17">Involved in glycoprotein quality control targeting of misfolded glycoproteins for degradation. It primarily trims a single alpha-1,2-linked mannose residue from Man(9)GlcNAc(2) to produce Man(8)GlcNAc(2), but at high enzyme concentrations, as found in the ER quality control compartment (ERQC), it further trims the carbohydrates to Man(5-6)GlcNAc(2).</text>
</comment>
<feature type="disulfide bond" evidence="20">
    <location>
        <begin position="240"/>
        <end position="269"/>
    </location>
</feature>
<dbReference type="PANTHER" id="PTHR11742">
    <property type="entry name" value="MANNOSYL-OLIGOSACCHARIDE ALPHA-1,2-MANNOSIDASE-RELATED"/>
    <property type="match status" value="1"/>
</dbReference>
<evidence type="ECO:0000256" key="18">
    <source>
        <dbReference type="PIRSR" id="PIRSR601382-1"/>
    </source>
</evidence>
<dbReference type="InterPro" id="IPR036026">
    <property type="entry name" value="Seven-hairpin_glycosidases"/>
</dbReference>
<comment type="similarity">
    <text evidence="4 21">Belongs to the glycosyl hydrolase 47 family.</text>
</comment>
<evidence type="ECO:0000256" key="16">
    <source>
        <dbReference type="ARBA" id="ARBA00048605"/>
    </source>
</evidence>
<keyword evidence="5" id="KW-0812">Transmembrane</keyword>
<evidence type="ECO:0000256" key="21">
    <source>
        <dbReference type="RuleBase" id="RU361193"/>
    </source>
</evidence>
<evidence type="ECO:0000256" key="19">
    <source>
        <dbReference type="PIRSR" id="PIRSR601382-2"/>
    </source>
</evidence>
<evidence type="ECO:0000256" key="9">
    <source>
        <dbReference type="ARBA" id="ARBA00022837"/>
    </source>
</evidence>
<dbReference type="GO" id="GO:0004571">
    <property type="term" value="F:mannosyl-oligosaccharide 1,2-alpha-mannosidase activity"/>
    <property type="evidence" value="ECO:0007669"/>
    <property type="project" value="UniProtKB-EC"/>
</dbReference>
<name>A0A8U0PJ74_SALNM</name>
<sequence>MQLCPLYQSTLRTLPHWHEFKEARKWVETELLISKNMDVNLFESTIRIVGVMLSTYHLTGDEMFLEKAKDIGLRLIPAFKTPSKIPFSEVNIGKGTAHTPRWTSDSTLAEVTSVQLEFRELRRLTHDPQYQEVVNEVMRLIHKLPGKHDGLVPIVINTNSGQFTHKGVFTLGAWADSYYEYLLKQWIQRGKTEPDLLEDYLEAVEGVKKHLLRTTGPSKLTFIGELNHNRFNTKMDHLVCFLPGTLALGAHNGLPEDHMELSLQLMETCHQMYVQMETGLSPEITHFNLQPYEWRDIDVKPADRRNFLRPETVDSLFYLYRFTQETKYRDCGWDILESFNRYTRVPSGGYTSISNVHDPVNPGPRDKMESFFLGETLKYFYLLFSDDLELLSLDKYVFNTEAHPLPIWQSPPV</sequence>
<organism evidence="22 23">
    <name type="scientific">Salvelinus namaycush</name>
    <name type="common">Lake trout</name>
    <name type="synonym">Salmo namaycush</name>
    <dbReference type="NCBI Taxonomy" id="8040"/>
    <lineage>
        <taxon>Eukaryota</taxon>
        <taxon>Metazoa</taxon>
        <taxon>Chordata</taxon>
        <taxon>Craniata</taxon>
        <taxon>Vertebrata</taxon>
        <taxon>Euteleostomi</taxon>
        <taxon>Actinopterygii</taxon>
        <taxon>Neopterygii</taxon>
        <taxon>Teleostei</taxon>
        <taxon>Protacanthopterygii</taxon>
        <taxon>Salmoniformes</taxon>
        <taxon>Salmonidae</taxon>
        <taxon>Salmoninae</taxon>
        <taxon>Salvelinus</taxon>
    </lineage>
</organism>
<evidence type="ECO:0000256" key="13">
    <source>
        <dbReference type="ARBA" id="ARBA00023157"/>
    </source>
</evidence>
<evidence type="ECO:0000256" key="17">
    <source>
        <dbReference type="ARBA" id="ARBA00053655"/>
    </source>
</evidence>
<accession>A0A8U0PJ74</accession>
<dbReference type="FunFam" id="1.50.10.10:FF:000010">
    <property type="entry name" value="alpha-1,2-Mannosidase"/>
    <property type="match status" value="1"/>
</dbReference>
<keyword evidence="9 19" id="KW-0106">Calcium</keyword>
<keyword evidence="8" id="KW-0256">Endoplasmic reticulum</keyword>
<keyword evidence="14 21" id="KW-0326">Glycosidase</keyword>
<evidence type="ECO:0000256" key="14">
    <source>
        <dbReference type="ARBA" id="ARBA00023295"/>
    </source>
</evidence>
<keyword evidence="22" id="KW-1185">Reference proteome</keyword>
<protein>
    <recommendedName>
        <fullName evidence="21">alpha-1,2-Mannosidase</fullName>
        <ecNumber evidence="21">3.2.1.-</ecNumber>
    </recommendedName>
</protein>
<feature type="active site" description="Proton donor" evidence="18">
    <location>
        <position position="43"/>
    </location>
</feature>
<dbReference type="InterPro" id="IPR050749">
    <property type="entry name" value="Glycosyl_Hydrolase_47"/>
</dbReference>
<evidence type="ECO:0000256" key="8">
    <source>
        <dbReference type="ARBA" id="ARBA00022824"/>
    </source>
</evidence>
<dbReference type="Gene3D" id="1.50.10.10">
    <property type="match status" value="1"/>
</dbReference>
<feature type="active site" description="Proton donor" evidence="18">
    <location>
        <position position="283"/>
    </location>
</feature>
<dbReference type="GeneID" id="120025509"/>
<dbReference type="PRINTS" id="PR00747">
    <property type="entry name" value="GLYHDRLASE47"/>
</dbReference>
<dbReference type="EC" id="3.2.1.-" evidence="21"/>
<evidence type="ECO:0000256" key="5">
    <source>
        <dbReference type="ARBA" id="ARBA00022692"/>
    </source>
</evidence>
<keyword evidence="7 21" id="KW-0378">Hydrolase</keyword>
<keyword evidence="13 20" id="KW-1015">Disulfide bond</keyword>
<evidence type="ECO:0000256" key="7">
    <source>
        <dbReference type="ARBA" id="ARBA00022801"/>
    </source>
</evidence>
<keyword evidence="12" id="KW-0472">Membrane</keyword>
<evidence type="ECO:0000313" key="23">
    <source>
        <dbReference type="RefSeq" id="XP_038826005.1"/>
    </source>
</evidence>
<keyword evidence="11" id="KW-1133">Transmembrane helix</keyword>
<dbReference type="AlphaFoldDB" id="A0A8U0PJ74"/>
<dbReference type="GO" id="GO:0005789">
    <property type="term" value="C:endoplasmic reticulum membrane"/>
    <property type="evidence" value="ECO:0007669"/>
    <property type="project" value="UniProtKB-SubCell"/>
</dbReference>
<evidence type="ECO:0000256" key="10">
    <source>
        <dbReference type="ARBA" id="ARBA00022968"/>
    </source>
</evidence>
<feature type="binding site" evidence="19">
    <location>
        <position position="400"/>
    </location>
    <ligand>
        <name>Ca(2+)</name>
        <dbReference type="ChEBI" id="CHEBI:29108"/>
    </ligand>
</feature>
<dbReference type="KEGG" id="snh:120025509"/>
<dbReference type="PANTHER" id="PTHR11742:SF55">
    <property type="entry name" value="ENDOPLASMIC RETICULUM MANNOSYL-OLIGOSACCHARIDE 1,2-ALPHA-MANNOSIDASE"/>
    <property type="match status" value="1"/>
</dbReference>
<comment type="cofactor">
    <cofactor evidence="1 19">
        <name>Ca(2+)</name>
        <dbReference type="ChEBI" id="CHEBI:29108"/>
    </cofactor>
</comment>
<dbReference type="InterPro" id="IPR001382">
    <property type="entry name" value="Glyco_hydro_47"/>
</dbReference>
<dbReference type="GO" id="GO:0005509">
    <property type="term" value="F:calcium ion binding"/>
    <property type="evidence" value="ECO:0007669"/>
    <property type="project" value="InterPro"/>
</dbReference>
<dbReference type="GO" id="GO:0036503">
    <property type="term" value="P:ERAD pathway"/>
    <property type="evidence" value="ECO:0007669"/>
    <property type="project" value="UniProtKB-ARBA"/>
</dbReference>
<comment type="pathway">
    <text evidence="3">Protein modification; protein glycosylation.</text>
</comment>
<dbReference type="RefSeq" id="XP_038826005.1">
    <property type="nucleotide sequence ID" value="XM_038970077.1"/>
</dbReference>
<evidence type="ECO:0000256" key="3">
    <source>
        <dbReference type="ARBA" id="ARBA00004922"/>
    </source>
</evidence>
<comment type="catalytic activity">
    <reaction evidence="16">
        <text>N(4)-(alpha-D-Man-(1-&gt;2)-alpha-D-Man-(1-&gt;2)-alpha-D-Man-(1-&gt;3)-[alpha-D-Man-(1-&gt;2)-alpha-D-Man-(1-&gt;3)-[alpha-D-Man-(1-&gt;2)-alpha-D-Man-(1-&gt;6)]-alpha-D-Man-(1-&gt;6)]-beta-D-Man-(1-&gt;4)-beta-D-GlcNAc-(1-&gt;4)-beta-D-GlcNAc)-L-asparaginyl-[protein] (N-glucan mannose isomer 9A1,2,3B1,2,3) + 4 H2O = N(4)-(alpha-D-Man-(1-&gt;3)-[alpha-D-Man-(1-&gt;3)-[alpha-D-Man-(1-&gt;6)]-alpha-D-Man-(1-&gt;6)]-beta-D-Man-(1-&gt;4)-beta-D-GlcNAc-(1-&gt;4)-beta-D-GlcNAc)-L-asparaginyl-[protein] (N-glucan mannose isomer 5A1,2) + 4 beta-D-mannose</text>
        <dbReference type="Rhea" id="RHEA:56008"/>
        <dbReference type="Rhea" id="RHEA-COMP:14356"/>
        <dbReference type="Rhea" id="RHEA-COMP:14367"/>
        <dbReference type="ChEBI" id="CHEBI:15377"/>
        <dbReference type="ChEBI" id="CHEBI:28563"/>
        <dbReference type="ChEBI" id="CHEBI:59087"/>
        <dbReference type="ChEBI" id="CHEBI:139493"/>
        <dbReference type="EC" id="3.2.1.113"/>
    </reaction>
</comment>
<reference evidence="23" key="1">
    <citation type="submission" date="2025-08" db="UniProtKB">
        <authorList>
            <consortium name="RefSeq"/>
        </authorList>
    </citation>
    <scope>IDENTIFICATION</scope>
    <source>
        <tissue evidence="23">White muscle</tissue>
    </source>
</reference>
<dbReference type="GO" id="GO:0005975">
    <property type="term" value="P:carbohydrate metabolic process"/>
    <property type="evidence" value="ECO:0007669"/>
    <property type="project" value="InterPro"/>
</dbReference>
<evidence type="ECO:0000256" key="20">
    <source>
        <dbReference type="PIRSR" id="PIRSR601382-3"/>
    </source>
</evidence>
<evidence type="ECO:0000256" key="6">
    <source>
        <dbReference type="ARBA" id="ARBA00022723"/>
    </source>
</evidence>
<evidence type="ECO:0000256" key="15">
    <source>
        <dbReference type="ARBA" id="ARBA00047669"/>
    </source>
</evidence>
<keyword evidence="6 19" id="KW-0479">Metal-binding</keyword>